<feature type="region of interest" description="Disordered" evidence="1">
    <location>
        <begin position="55"/>
        <end position="77"/>
    </location>
</feature>
<evidence type="ECO:0000256" key="2">
    <source>
        <dbReference type="SAM" id="Phobius"/>
    </source>
</evidence>
<accession>A0A9X3F0X3</accession>
<feature type="region of interest" description="Disordered" evidence="1">
    <location>
        <begin position="297"/>
        <end position="316"/>
    </location>
</feature>
<gene>
    <name evidence="3" type="ORF">OV079_52475</name>
</gene>
<dbReference type="RefSeq" id="WP_267778200.1">
    <property type="nucleotide sequence ID" value="NZ_JAPNKE010000002.1"/>
</dbReference>
<sequence length="316" mass="33504">MAAAFAIGLVRRRSTGFLPVVLRWGLLIACPILPAWIALSLADLRREMTMQTASEELSASAQELQSTARSPETRREAQAAEEAAKALDTLGRALKAAEERGIEVPHRDLGALGFDPAAVAALPPKTKKALEKAAGIAEVQAGKAPAPSGFSELMREFGLDNPLVQKALLGLAAATLGPLLGLSPALVEAVLAALLIDGDLSLENILQVSVALAMSTTKTGKLSAPKFKKNIKLVRQGAAVIEKIHGALEKRGVGDSEAMRTFKEVGNKKSEKEASAACNKAIAEARERRRTELNDQLRQACPELSPQEIRDRIGGS</sequence>
<evidence type="ECO:0000256" key="1">
    <source>
        <dbReference type="SAM" id="MobiDB-lite"/>
    </source>
</evidence>
<protein>
    <submittedName>
        <fullName evidence="3">Uncharacterized protein</fullName>
    </submittedName>
</protein>
<feature type="compositionally biased region" description="Polar residues" evidence="1">
    <location>
        <begin position="55"/>
        <end position="70"/>
    </location>
</feature>
<evidence type="ECO:0000313" key="3">
    <source>
        <dbReference type="EMBL" id="MCY1014002.1"/>
    </source>
</evidence>
<reference evidence="3" key="1">
    <citation type="submission" date="2022-11" db="EMBL/GenBank/DDBJ databases">
        <title>Minimal conservation of predation-associated metabolite biosynthetic gene clusters underscores biosynthetic potential of Myxococcota including descriptions for ten novel species: Archangium lansinium sp. nov., Myxococcus landrumus sp. nov., Nannocystis bai.</title>
        <authorList>
            <person name="Ahearne A."/>
            <person name="Stevens C."/>
            <person name="Phillips K."/>
        </authorList>
    </citation>
    <scope>NUCLEOTIDE SEQUENCE</scope>
    <source>
        <strain evidence="3">Na p29</strain>
    </source>
</reference>
<dbReference type="EMBL" id="JAPNKE010000002">
    <property type="protein sequence ID" value="MCY1014002.1"/>
    <property type="molecule type" value="Genomic_DNA"/>
</dbReference>
<evidence type="ECO:0000313" key="4">
    <source>
        <dbReference type="Proteomes" id="UP001150924"/>
    </source>
</evidence>
<name>A0A9X3F0X3_9BACT</name>
<keyword evidence="2" id="KW-0812">Transmembrane</keyword>
<keyword evidence="2" id="KW-0472">Membrane</keyword>
<proteinExistence type="predicted"/>
<dbReference type="Proteomes" id="UP001150924">
    <property type="component" value="Unassembled WGS sequence"/>
</dbReference>
<comment type="caution">
    <text evidence="3">The sequence shown here is derived from an EMBL/GenBank/DDBJ whole genome shotgun (WGS) entry which is preliminary data.</text>
</comment>
<dbReference type="AlphaFoldDB" id="A0A9X3F0X3"/>
<keyword evidence="2" id="KW-1133">Transmembrane helix</keyword>
<organism evidence="3 4">
    <name type="scientific">Nannocystis pusilla</name>
    <dbReference type="NCBI Taxonomy" id="889268"/>
    <lineage>
        <taxon>Bacteria</taxon>
        <taxon>Pseudomonadati</taxon>
        <taxon>Myxococcota</taxon>
        <taxon>Polyangia</taxon>
        <taxon>Nannocystales</taxon>
        <taxon>Nannocystaceae</taxon>
        <taxon>Nannocystis</taxon>
    </lineage>
</organism>
<keyword evidence="4" id="KW-1185">Reference proteome</keyword>
<feature type="transmembrane region" description="Helical" evidence="2">
    <location>
        <begin position="20"/>
        <end position="42"/>
    </location>
</feature>